<evidence type="ECO:0000313" key="1">
    <source>
        <dbReference type="EnsemblMetazoa" id="GPAI039547-PA"/>
    </source>
</evidence>
<dbReference type="EnsemblMetazoa" id="GPAI039547-RA">
    <property type="protein sequence ID" value="GPAI039547-PA"/>
    <property type="gene ID" value="GPAI039547"/>
</dbReference>
<dbReference type="AlphaFoldDB" id="A0A1B0AAQ0"/>
<proteinExistence type="predicted"/>
<reference evidence="1" key="2">
    <citation type="submission" date="2020-05" db="UniProtKB">
        <authorList>
            <consortium name="EnsemblMetazoa"/>
        </authorList>
    </citation>
    <scope>IDENTIFICATION</scope>
    <source>
        <strain evidence="1">IAEA</strain>
    </source>
</reference>
<dbReference type="VEuPathDB" id="VectorBase:GPAI039547"/>
<dbReference type="Proteomes" id="UP000092445">
    <property type="component" value="Unassembled WGS sequence"/>
</dbReference>
<accession>A0A1B0AAQ0</accession>
<name>A0A1B0AAQ0_GLOPL</name>
<protein>
    <submittedName>
        <fullName evidence="1">Uncharacterized protein</fullName>
    </submittedName>
</protein>
<evidence type="ECO:0000313" key="2">
    <source>
        <dbReference type="Proteomes" id="UP000092445"/>
    </source>
</evidence>
<organism evidence="1 2">
    <name type="scientific">Glossina pallidipes</name>
    <name type="common">Tsetse fly</name>
    <dbReference type="NCBI Taxonomy" id="7398"/>
    <lineage>
        <taxon>Eukaryota</taxon>
        <taxon>Metazoa</taxon>
        <taxon>Ecdysozoa</taxon>
        <taxon>Arthropoda</taxon>
        <taxon>Hexapoda</taxon>
        <taxon>Insecta</taxon>
        <taxon>Pterygota</taxon>
        <taxon>Neoptera</taxon>
        <taxon>Endopterygota</taxon>
        <taxon>Diptera</taxon>
        <taxon>Brachycera</taxon>
        <taxon>Muscomorpha</taxon>
        <taxon>Hippoboscoidea</taxon>
        <taxon>Glossinidae</taxon>
        <taxon>Glossina</taxon>
    </lineage>
</organism>
<reference evidence="2" key="1">
    <citation type="submission" date="2014-03" db="EMBL/GenBank/DDBJ databases">
        <authorList>
            <person name="Aksoy S."/>
            <person name="Warren W."/>
            <person name="Wilson R.K."/>
        </authorList>
    </citation>
    <scope>NUCLEOTIDE SEQUENCE [LARGE SCALE GENOMIC DNA]</scope>
    <source>
        <strain evidence="2">IAEA</strain>
    </source>
</reference>
<keyword evidence="2" id="KW-1185">Reference proteome</keyword>
<sequence length="277" mass="30515">MVETHLAGIRALLKSDVFDGTTFVMCTSGSSGNGIGSKFVKLILKVSVSISNFWNFSVFLLRFPGSLATNLTKRTSSSIKRCCFLRLQHMPLGFLQALCIRNVQRFGGPTVAIAELLHGILSLISVLETSDVNEPMEATLLFSFSSEEFTDIFNGIAVDRSTCTPPALDKPLPSYDLINKNEISTKDPVLQYSKHLEESLPLPGVFEGQLPSPSTPSHTRKSYIPWRNIPSFPNNEIEVPPITVACPAHTQSNMVNTKTHVITKTAVYFIPNIDDLK</sequence>